<keyword evidence="2" id="KW-0808">Transferase</keyword>
<dbReference type="CDD" id="cd02028">
    <property type="entry name" value="UMPK_like"/>
    <property type="match status" value="1"/>
</dbReference>
<accession>A0A3P7PJB7</accession>
<dbReference type="Proteomes" id="UP000279029">
    <property type="component" value="Chromosome"/>
</dbReference>
<dbReference type="EMBL" id="LR130778">
    <property type="protein sequence ID" value="VDN49038.1"/>
    <property type="molecule type" value="Genomic_DNA"/>
</dbReference>
<dbReference type="AlphaFoldDB" id="A0A3P7PJB7"/>
<name>A0A3P7PJB7_9FIRM</name>
<dbReference type="RefSeq" id="WP_125138081.1">
    <property type="nucleotide sequence ID" value="NZ_LR130778.1"/>
</dbReference>
<dbReference type="InterPro" id="IPR006083">
    <property type="entry name" value="PRK/URK"/>
</dbReference>
<dbReference type="OrthoDB" id="9764644at2"/>
<dbReference type="Pfam" id="PF00485">
    <property type="entry name" value="PRK"/>
    <property type="match status" value="1"/>
</dbReference>
<dbReference type="GO" id="GO:0016301">
    <property type="term" value="F:kinase activity"/>
    <property type="evidence" value="ECO:0007669"/>
    <property type="project" value="UniProtKB-KW"/>
</dbReference>
<evidence type="ECO:0000313" key="2">
    <source>
        <dbReference type="EMBL" id="VDN49038.1"/>
    </source>
</evidence>
<dbReference type="Gene3D" id="3.40.50.300">
    <property type="entry name" value="P-loop containing nucleotide triphosphate hydrolases"/>
    <property type="match status" value="1"/>
</dbReference>
<dbReference type="InterPro" id="IPR018163">
    <property type="entry name" value="Thr/Ala-tRNA-synth_IIc_edit"/>
</dbReference>
<keyword evidence="2" id="KW-0418">Kinase</keyword>
<dbReference type="Gene3D" id="3.30.980.10">
    <property type="entry name" value="Threonyl-trna Synthetase, Chain A, domain 2"/>
    <property type="match status" value="1"/>
</dbReference>
<dbReference type="GO" id="GO:0005524">
    <property type="term" value="F:ATP binding"/>
    <property type="evidence" value="ECO:0007669"/>
    <property type="project" value="InterPro"/>
</dbReference>
<dbReference type="SUPFAM" id="SSF52540">
    <property type="entry name" value="P-loop containing nucleoside triphosphate hydrolases"/>
    <property type="match status" value="1"/>
</dbReference>
<protein>
    <submittedName>
        <fullName evidence="2">Nucleoside kinase</fullName>
    </submittedName>
</protein>
<keyword evidence="3" id="KW-1185">Reference proteome</keyword>
<proteinExistence type="predicted"/>
<dbReference type="InterPro" id="IPR027417">
    <property type="entry name" value="P-loop_NTPase"/>
</dbReference>
<dbReference type="KEGG" id="cbar:PATL70BA_3119"/>
<sequence>MEDRIKINVMNEEKEVKVGTTLLELASQYQSQFKTPIVLAVVDTKLSELNQKIKEPCNVIFLDILNKDGFRTYQRSLSFVMIKAAHDVIGHEEHIKVIVQYSINYGFYCEIEPKRLLKTDTLTKIKERMVELINLGLPFIKETVKTDEAIKIFGNQFMEDKVTLFKYRRVSNVNLYRFDDFYDYFYGYMVPDTSYLKVFELYPYEDGMILQFIDFNDPSKAARFEPDQMLFETLKNATDWGHLMEVDTVGELNDVISQGKMNELIMVQEALMEKKIGRIADHVMKDIKHKKFIFIAGPSSSGKTTFAHRLSIQLRSLGLRPKPISLDNYFVNRDDTPKDEDGNYNFECLEALDVAQFNHDMHQLLKGEVVSMPAFDFISGLRQYKGDTLKLEDNTILVIEGIHGLNPKLSSAIPEENKFKIYISALTQLNIDNHNRVPTTDARLLRRMVRDNQYRGASAIKTLAMWPSVRNGEEQYIFPFQEEADAMFNSSLIYELSVLKQYAEPLLFNVPKGSQEYIEAKRLIKFLDYFLGVSSESIPNNSIIREFIGGSNFR</sequence>
<evidence type="ECO:0000259" key="1">
    <source>
        <dbReference type="Pfam" id="PF00485"/>
    </source>
</evidence>
<dbReference type="SUPFAM" id="SSF55186">
    <property type="entry name" value="ThrRS/AlaRS common domain"/>
    <property type="match status" value="1"/>
</dbReference>
<evidence type="ECO:0000313" key="3">
    <source>
        <dbReference type="Proteomes" id="UP000279029"/>
    </source>
</evidence>
<gene>
    <name evidence="2" type="ORF">PATL70BA_3119</name>
</gene>
<feature type="domain" description="Phosphoribulokinase/uridine kinase" evidence="1">
    <location>
        <begin position="293"/>
        <end position="490"/>
    </location>
</feature>
<organism evidence="2 3">
    <name type="scientific">Petrocella atlantisensis</name>
    <dbReference type="NCBI Taxonomy" id="2173034"/>
    <lineage>
        <taxon>Bacteria</taxon>
        <taxon>Bacillati</taxon>
        <taxon>Bacillota</taxon>
        <taxon>Clostridia</taxon>
        <taxon>Lachnospirales</taxon>
        <taxon>Vallitaleaceae</taxon>
        <taxon>Petrocella</taxon>
    </lineage>
</organism>
<dbReference type="PANTHER" id="PTHR10285">
    <property type="entry name" value="URIDINE KINASE"/>
    <property type="match status" value="1"/>
</dbReference>
<reference evidence="2 3" key="1">
    <citation type="submission" date="2018-09" db="EMBL/GenBank/DDBJ databases">
        <authorList>
            <person name="Postec A."/>
        </authorList>
    </citation>
    <scope>NUCLEOTIDE SEQUENCE [LARGE SCALE GENOMIC DNA]</scope>
    <source>
        <strain evidence="2">70B-A</strain>
    </source>
</reference>